<keyword evidence="1 2" id="KW-0812">Transmembrane</keyword>
<dbReference type="Proteomes" id="UP000002051">
    <property type="component" value="Unassembled WGS sequence"/>
</dbReference>
<protein>
    <submittedName>
        <fullName evidence="2">Transmembrane protein, putative</fullName>
    </submittedName>
</protein>
<proteinExistence type="predicted"/>
<dbReference type="EMBL" id="KL403995">
    <property type="protein sequence ID" value="KEH15361.1"/>
    <property type="molecule type" value="Genomic_DNA"/>
</dbReference>
<reference evidence="2 4" key="1">
    <citation type="journal article" date="2011" name="Nature">
        <title>The Medicago genome provides insight into the evolution of rhizobial symbioses.</title>
        <authorList>
            <person name="Young N.D."/>
            <person name="Debelle F."/>
            <person name="Oldroyd G.E."/>
            <person name="Geurts R."/>
            <person name="Cannon S.B."/>
            <person name="Udvardi M.K."/>
            <person name="Benedito V.A."/>
            <person name="Mayer K.F."/>
            <person name="Gouzy J."/>
            <person name="Schoof H."/>
            <person name="Van de Peer Y."/>
            <person name="Proost S."/>
            <person name="Cook D.R."/>
            <person name="Meyers B.C."/>
            <person name="Spannagl M."/>
            <person name="Cheung F."/>
            <person name="De Mita S."/>
            <person name="Krishnakumar V."/>
            <person name="Gundlach H."/>
            <person name="Zhou S."/>
            <person name="Mudge J."/>
            <person name="Bharti A.K."/>
            <person name="Murray J.D."/>
            <person name="Naoumkina M.A."/>
            <person name="Rosen B."/>
            <person name="Silverstein K.A."/>
            <person name="Tang H."/>
            <person name="Rombauts S."/>
            <person name="Zhao P.X."/>
            <person name="Zhou P."/>
            <person name="Barbe V."/>
            <person name="Bardou P."/>
            <person name="Bechner M."/>
            <person name="Bellec A."/>
            <person name="Berger A."/>
            <person name="Berges H."/>
            <person name="Bidwell S."/>
            <person name="Bisseling T."/>
            <person name="Choisne N."/>
            <person name="Couloux A."/>
            <person name="Denny R."/>
            <person name="Deshpande S."/>
            <person name="Dai X."/>
            <person name="Doyle J.J."/>
            <person name="Dudez A.M."/>
            <person name="Farmer A.D."/>
            <person name="Fouteau S."/>
            <person name="Franken C."/>
            <person name="Gibelin C."/>
            <person name="Gish J."/>
            <person name="Goldstein S."/>
            <person name="Gonzalez A.J."/>
            <person name="Green P.J."/>
            <person name="Hallab A."/>
            <person name="Hartog M."/>
            <person name="Hua A."/>
            <person name="Humphray S.J."/>
            <person name="Jeong D.H."/>
            <person name="Jing Y."/>
            <person name="Jocker A."/>
            <person name="Kenton S.M."/>
            <person name="Kim D.J."/>
            <person name="Klee K."/>
            <person name="Lai H."/>
            <person name="Lang C."/>
            <person name="Lin S."/>
            <person name="Macmil S.L."/>
            <person name="Magdelenat G."/>
            <person name="Matthews L."/>
            <person name="McCorrison J."/>
            <person name="Monaghan E.L."/>
            <person name="Mun J.H."/>
            <person name="Najar F.Z."/>
            <person name="Nicholson C."/>
            <person name="Noirot C."/>
            <person name="O'Bleness M."/>
            <person name="Paule C.R."/>
            <person name="Poulain J."/>
            <person name="Prion F."/>
            <person name="Qin B."/>
            <person name="Qu C."/>
            <person name="Retzel E.F."/>
            <person name="Riddle C."/>
            <person name="Sallet E."/>
            <person name="Samain S."/>
            <person name="Samson N."/>
            <person name="Sanders I."/>
            <person name="Saurat O."/>
            <person name="Scarpelli C."/>
            <person name="Schiex T."/>
            <person name="Segurens B."/>
            <person name="Severin A.J."/>
            <person name="Sherrier D.J."/>
            <person name="Shi R."/>
            <person name="Sims S."/>
            <person name="Singer S.R."/>
            <person name="Sinharoy S."/>
            <person name="Sterck L."/>
            <person name="Viollet A."/>
            <person name="Wang B.B."/>
            <person name="Wang K."/>
            <person name="Wang M."/>
            <person name="Wang X."/>
            <person name="Warfsmann J."/>
            <person name="Weissenbach J."/>
            <person name="White D.D."/>
            <person name="White J.D."/>
            <person name="Wiley G.B."/>
            <person name="Wincker P."/>
            <person name="Xing Y."/>
            <person name="Yang L."/>
            <person name="Yao Z."/>
            <person name="Ying F."/>
            <person name="Zhai J."/>
            <person name="Zhou L."/>
            <person name="Zuber A."/>
            <person name="Denarie J."/>
            <person name="Dixon R.A."/>
            <person name="May G.D."/>
            <person name="Schwartz D.C."/>
            <person name="Rogers J."/>
            <person name="Quetier F."/>
            <person name="Town C.D."/>
            <person name="Roe B.A."/>
        </authorList>
    </citation>
    <scope>NUCLEOTIDE SEQUENCE [LARGE SCALE GENOMIC DNA]</scope>
    <source>
        <strain evidence="2">A17</strain>
        <strain evidence="3 4">cv. Jemalong A17</strain>
    </source>
</reference>
<name>A0A072TDU2_MEDTR</name>
<dbReference type="AlphaFoldDB" id="A0A072TDU2"/>
<sequence length="79" mass="8773">MCTALICVNAVVWIEVWFDDFVLLWNGCDEGLKRDAMFTCEFSALRVFVLNFLSVGVGVGIGWVCAVCGYGFRGRVLVD</sequence>
<feature type="transmembrane region" description="Helical" evidence="1">
    <location>
        <begin position="47"/>
        <end position="72"/>
    </location>
</feature>
<accession>A0A072TDU2</accession>
<evidence type="ECO:0000313" key="2">
    <source>
        <dbReference type="EMBL" id="KEH15361.1"/>
    </source>
</evidence>
<evidence type="ECO:0000256" key="1">
    <source>
        <dbReference type="SAM" id="Phobius"/>
    </source>
</evidence>
<reference evidence="3" key="3">
    <citation type="submission" date="2015-06" db="UniProtKB">
        <authorList>
            <consortium name="EnsemblPlants"/>
        </authorList>
    </citation>
    <scope>IDENTIFICATION</scope>
    <source>
        <strain evidence="3">cv. Jemalong A17</strain>
    </source>
</reference>
<keyword evidence="1" id="KW-0472">Membrane</keyword>
<evidence type="ECO:0000313" key="4">
    <source>
        <dbReference type="Proteomes" id="UP000002051"/>
    </source>
</evidence>
<dbReference type="HOGENOM" id="CLU_2609728_0_0_1"/>
<dbReference type="EnsemblPlants" id="KEH15361">
    <property type="protein sequence ID" value="KEH15361"/>
    <property type="gene ID" value="MTR_1271s0010"/>
</dbReference>
<evidence type="ECO:0000313" key="3">
    <source>
        <dbReference type="EnsemblPlants" id="KEH15361"/>
    </source>
</evidence>
<reference evidence="2 4" key="2">
    <citation type="journal article" date="2014" name="BMC Genomics">
        <title>An improved genome release (version Mt4.0) for the model legume Medicago truncatula.</title>
        <authorList>
            <person name="Tang H."/>
            <person name="Krishnakumar V."/>
            <person name="Bidwell S."/>
            <person name="Rosen B."/>
            <person name="Chan A."/>
            <person name="Zhou S."/>
            <person name="Gentzbittel L."/>
            <person name="Childs K.L."/>
            <person name="Yandell M."/>
            <person name="Gundlach H."/>
            <person name="Mayer K.F."/>
            <person name="Schwartz D.C."/>
            <person name="Town C.D."/>
        </authorList>
    </citation>
    <scope>GENOME REANNOTATION</scope>
    <source>
        <strain evidence="2">A17</strain>
        <strain evidence="3 4">cv. Jemalong A17</strain>
    </source>
</reference>
<gene>
    <name evidence="2" type="ORF">MTR_1271s0010</name>
</gene>
<organism evidence="2 4">
    <name type="scientific">Medicago truncatula</name>
    <name type="common">Barrel medic</name>
    <name type="synonym">Medicago tribuloides</name>
    <dbReference type="NCBI Taxonomy" id="3880"/>
    <lineage>
        <taxon>Eukaryota</taxon>
        <taxon>Viridiplantae</taxon>
        <taxon>Streptophyta</taxon>
        <taxon>Embryophyta</taxon>
        <taxon>Tracheophyta</taxon>
        <taxon>Spermatophyta</taxon>
        <taxon>Magnoliopsida</taxon>
        <taxon>eudicotyledons</taxon>
        <taxon>Gunneridae</taxon>
        <taxon>Pentapetalae</taxon>
        <taxon>rosids</taxon>
        <taxon>fabids</taxon>
        <taxon>Fabales</taxon>
        <taxon>Fabaceae</taxon>
        <taxon>Papilionoideae</taxon>
        <taxon>50 kb inversion clade</taxon>
        <taxon>NPAAA clade</taxon>
        <taxon>Hologalegina</taxon>
        <taxon>IRL clade</taxon>
        <taxon>Trifolieae</taxon>
        <taxon>Medicago</taxon>
    </lineage>
</organism>
<keyword evidence="4" id="KW-1185">Reference proteome</keyword>
<keyword evidence="1" id="KW-1133">Transmembrane helix</keyword>